<dbReference type="Gene3D" id="3.30.50.10">
    <property type="entry name" value="Erythroid Transcription Factor GATA-1, subunit A"/>
    <property type="match status" value="2"/>
</dbReference>
<evidence type="ECO:0000256" key="3">
    <source>
        <dbReference type="ARBA" id="ARBA00022771"/>
    </source>
</evidence>
<evidence type="ECO:0000256" key="7">
    <source>
        <dbReference type="ARBA" id="ARBA00023242"/>
    </source>
</evidence>
<dbReference type="AlphaFoldDB" id="A0A164QB58"/>
<evidence type="ECO:0000256" key="4">
    <source>
        <dbReference type="ARBA" id="ARBA00022833"/>
    </source>
</evidence>
<keyword evidence="4" id="KW-0862">Zinc</keyword>
<feature type="compositionally biased region" description="Basic and acidic residues" evidence="9">
    <location>
        <begin position="164"/>
        <end position="176"/>
    </location>
</feature>
<feature type="compositionally biased region" description="Polar residues" evidence="9">
    <location>
        <begin position="540"/>
        <end position="550"/>
    </location>
</feature>
<feature type="region of interest" description="Disordered" evidence="9">
    <location>
        <begin position="655"/>
        <end position="715"/>
    </location>
</feature>
<dbReference type="GO" id="GO:0045944">
    <property type="term" value="P:positive regulation of transcription by RNA polymerase II"/>
    <property type="evidence" value="ECO:0007669"/>
    <property type="project" value="TreeGrafter"/>
</dbReference>
<dbReference type="STRING" id="1314777.A0A164QB58"/>
<dbReference type="Pfam" id="PF00320">
    <property type="entry name" value="GATA"/>
    <property type="match status" value="2"/>
</dbReference>
<protein>
    <recommendedName>
        <fullName evidence="10">GATA-type domain-containing protein</fullName>
    </recommendedName>
</protein>
<evidence type="ECO:0000256" key="8">
    <source>
        <dbReference type="PROSITE-ProRule" id="PRU00094"/>
    </source>
</evidence>
<dbReference type="OrthoDB" id="515401at2759"/>
<dbReference type="CDD" id="cd00202">
    <property type="entry name" value="ZnF_GATA"/>
    <property type="match status" value="2"/>
</dbReference>
<name>A0A164QB58_9AGAM</name>
<dbReference type="GO" id="GO:0000978">
    <property type="term" value="F:RNA polymerase II cis-regulatory region sequence-specific DNA binding"/>
    <property type="evidence" value="ECO:0007669"/>
    <property type="project" value="TreeGrafter"/>
</dbReference>
<dbReference type="GO" id="GO:0000122">
    <property type="term" value="P:negative regulation of transcription by RNA polymerase II"/>
    <property type="evidence" value="ECO:0007669"/>
    <property type="project" value="TreeGrafter"/>
</dbReference>
<feature type="compositionally biased region" description="Polar residues" evidence="9">
    <location>
        <begin position="390"/>
        <end position="408"/>
    </location>
</feature>
<evidence type="ECO:0000313" key="12">
    <source>
        <dbReference type="Proteomes" id="UP000076722"/>
    </source>
</evidence>
<comment type="subcellular location">
    <subcellularLocation>
        <location evidence="1">Nucleus</location>
    </subcellularLocation>
</comment>
<keyword evidence="7" id="KW-0539">Nucleus</keyword>
<feature type="region of interest" description="Disordered" evidence="9">
    <location>
        <begin position="390"/>
        <end position="409"/>
    </location>
</feature>
<dbReference type="SUPFAM" id="SSF57716">
    <property type="entry name" value="Glucocorticoid receptor-like (DNA-binding domain)"/>
    <property type="match status" value="2"/>
</dbReference>
<dbReference type="PANTHER" id="PTHR10071">
    <property type="entry name" value="TRANSCRIPTION FACTOR GATA FAMILY MEMBER"/>
    <property type="match status" value="1"/>
</dbReference>
<dbReference type="FunFam" id="3.30.50.10:FF:000007">
    <property type="entry name" value="Nitrogen regulatory AreA, N-terminal"/>
    <property type="match status" value="1"/>
</dbReference>
<feature type="region of interest" description="Disordered" evidence="9">
    <location>
        <begin position="447"/>
        <end position="472"/>
    </location>
</feature>
<keyword evidence="5" id="KW-0805">Transcription regulation</keyword>
<feature type="region of interest" description="Disordered" evidence="9">
    <location>
        <begin position="824"/>
        <end position="848"/>
    </location>
</feature>
<keyword evidence="6" id="KW-0804">Transcription</keyword>
<feature type="compositionally biased region" description="Low complexity" evidence="9">
    <location>
        <begin position="699"/>
        <end position="714"/>
    </location>
</feature>
<dbReference type="Proteomes" id="UP000076722">
    <property type="component" value="Unassembled WGS sequence"/>
</dbReference>
<evidence type="ECO:0000256" key="9">
    <source>
        <dbReference type="SAM" id="MobiDB-lite"/>
    </source>
</evidence>
<feature type="region of interest" description="Disordered" evidence="9">
    <location>
        <begin position="145"/>
        <end position="211"/>
    </location>
</feature>
<feature type="compositionally biased region" description="Basic and acidic residues" evidence="9">
    <location>
        <begin position="520"/>
        <end position="532"/>
    </location>
</feature>
<dbReference type="InterPro" id="IPR013860">
    <property type="entry name" value="AreA_GATA"/>
</dbReference>
<dbReference type="Pfam" id="PF08550">
    <property type="entry name" value="GATA_AreA"/>
    <property type="match status" value="1"/>
</dbReference>
<feature type="compositionally biased region" description="Polar residues" evidence="9">
    <location>
        <begin position="276"/>
        <end position="311"/>
    </location>
</feature>
<accession>A0A164QB58</accession>
<dbReference type="GO" id="GO:0008270">
    <property type="term" value="F:zinc ion binding"/>
    <property type="evidence" value="ECO:0007669"/>
    <property type="project" value="UniProtKB-KW"/>
</dbReference>
<dbReference type="PROSITE" id="PS50114">
    <property type="entry name" value="GATA_ZN_FINGER_2"/>
    <property type="match status" value="2"/>
</dbReference>
<dbReference type="PROSITE" id="PS00344">
    <property type="entry name" value="GATA_ZN_FINGER_1"/>
    <property type="match status" value="1"/>
</dbReference>
<reference evidence="11 12" key="1">
    <citation type="journal article" date="2016" name="Mol. Biol. Evol.">
        <title>Comparative Genomics of Early-Diverging Mushroom-Forming Fungi Provides Insights into the Origins of Lignocellulose Decay Capabilities.</title>
        <authorList>
            <person name="Nagy L.G."/>
            <person name="Riley R."/>
            <person name="Tritt A."/>
            <person name="Adam C."/>
            <person name="Daum C."/>
            <person name="Floudas D."/>
            <person name="Sun H."/>
            <person name="Yadav J.S."/>
            <person name="Pangilinan J."/>
            <person name="Larsson K.H."/>
            <person name="Matsuura K."/>
            <person name="Barry K."/>
            <person name="Labutti K."/>
            <person name="Kuo R."/>
            <person name="Ohm R.A."/>
            <person name="Bhattacharya S.S."/>
            <person name="Shirouzu T."/>
            <person name="Yoshinaga Y."/>
            <person name="Martin F.M."/>
            <person name="Grigoriev I.V."/>
            <person name="Hibbett D.S."/>
        </authorList>
    </citation>
    <scope>NUCLEOTIDE SEQUENCE [LARGE SCALE GENOMIC DNA]</scope>
    <source>
        <strain evidence="11 12">HHB9708</strain>
    </source>
</reference>
<feature type="region of interest" description="Disordered" evidence="9">
    <location>
        <begin position="516"/>
        <end position="574"/>
    </location>
</feature>
<dbReference type="PRINTS" id="PR00619">
    <property type="entry name" value="GATAZNFINGER"/>
</dbReference>
<sequence length="848" mass="90923">MGPGLVLKFKGNKSFVAFSNLGDADSLTKTWKVCTKVASHLEQGQRLENLSWRLWHLQNLMVESDNAKSKREFKKLSKHMSEKLDKEKGRSIEELPAPRFQRTQSTDKVRRLAAEKERNREALNGGVAGRHGLNRMQFTFSVDAPKSDSMTTTVSSASAGQARANKDKGTFKEPAARKSSKVKAVNEEQDVSMATNETSDAQPATDSTDPMAPQALHFPSLFNDDFGPTALLYPTPSYGRSLSYGEGVSMGDGGSNLGFGITRPTIELPLDELLTGSASPEGSWSSGNENPNFPAATTYNKSDNAKQSSFAISDEEKPLAGEIDRSRTPKQAQHQPPATFHPSLSVATKNLTASASRGASRRSANSSRSGNHASMDAGSASTSLLLHQRTSSTPEIGSRVNTGNSSGKSECVNCGATHTPLWRRGLNDELNCNACGLYCKLHKRPRPKTMRHSHGEGGRTNSAQRSEPPEVMGEPAQCYNCHTMATPLWRKDDEGKTVCNACGLYYKLHGSSRPISMKSDVIRKRSRQDARRPNGMAETPSASPGASRRTSPARGMSPSLQGPGPDMFDPAQAPFTFPADEFEFPTQASPQGEHAELMGMQYGYPSPSSHMNGYSYGNQYSFGSSFPGPLHPDYLAEYMPSGSVGANDAAAAAASATATHDQTGEAAGEISEGDAGEEDGDYTSGRGAKRRRLSAESYESSISATEPPSSAASSMFPLDNSSSASFSSLGMSTYSNYKFPGHASGTGSGSGSGRDSAESNDNGSKAKIGGIDFPMDFLHPPMLLPAERAIMSSLLHPPLLNDTPSPTLHPPMLPSFFEYARSGESRNANGSRDMDVQMQSGDSYGMHF</sequence>
<dbReference type="InterPro" id="IPR000679">
    <property type="entry name" value="Znf_GATA"/>
</dbReference>
<evidence type="ECO:0000256" key="2">
    <source>
        <dbReference type="ARBA" id="ARBA00022723"/>
    </source>
</evidence>
<gene>
    <name evidence="11" type="ORF">SISNIDRAFT_552063</name>
</gene>
<keyword evidence="3 8" id="KW-0863">Zinc-finger</keyword>
<dbReference type="GO" id="GO:0005634">
    <property type="term" value="C:nucleus"/>
    <property type="evidence" value="ECO:0007669"/>
    <property type="project" value="UniProtKB-SubCell"/>
</dbReference>
<dbReference type="SMART" id="SM00401">
    <property type="entry name" value="ZnF_GATA"/>
    <property type="match status" value="2"/>
</dbReference>
<evidence type="ECO:0000256" key="1">
    <source>
        <dbReference type="ARBA" id="ARBA00004123"/>
    </source>
</evidence>
<feature type="domain" description="GATA-type" evidence="10">
    <location>
        <begin position="472"/>
        <end position="525"/>
    </location>
</feature>
<proteinExistence type="predicted"/>
<feature type="domain" description="GATA-type" evidence="10">
    <location>
        <begin position="405"/>
        <end position="459"/>
    </location>
</feature>
<feature type="compositionally biased region" description="Basic and acidic residues" evidence="9">
    <location>
        <begin position="314"/>
        <end position="327"/>
    </location>
</feature>
<feature type="compositionally biased region" description="Polar residues" evidence="9">
    <location>
        <begin position="192"/>
        <end position="208"/>
    </location>
</feature>
<organism evidence="11 12">
    <name type="scientific">Sistotremastrum niveocremeum HHB9708</name>
    <dbReference type="NCBI Taxonomy" id="1314777"/>
    <lineage>
        <taxon>Eukaryota</taxon>
        <taxon>Fungi</taxon>
        <taxon>Dikarya</taxon>
        <taxon>Basidiomycota</taxon>
        <taxon>Agaricomycotina</taxon>
        <taxon>Agaricomycetes</taxon>
        <taxon>Sistotremastrales</taxon>
        <taxon>Sistotremastraceae</taxon>
        <taxon>Sertulicium</taxon>
        <taxon>Sertulicium niveocremeum</taxon>
    </lineage>
</organism>
<dbReference type="InterPro" id="IPR013088">
    <property type="entry name" value="Znf_NHR/GATA"/>
</dbReference>
<evidence type="ECO:0000313" key="11">
    <source>
        <dbReference type="EMBL" id="KZS89501.1"/>
    </source>
</evidence>
<evidence type="ECO:0000259" key="10">
    <source>
        <dbReference type="PROSITE" id="PS50114"/>
    </source>
</evidence>
<dbReference type="EMBL" id="KV419427">
    <property type="protein sequence ID" value="KZS89501.1"/>
    <property type="molecule type" value="Genomic_DNA"/>
</dbReference>
<feature type="compositionally biased region" description="Low complexity" evidence="9">
    <location>
        <begin position="353"/>
        <end position="374"/>
    </location>
</feature>
<evidence type="ECO:0000256" key="5">
    <source>
        <dbReference type="ARBA" id="ARBA00023015"/>
    </source>
</evidence>
<evidence type="ECO:0000256" key="6">
    <source>
        <dbReference type="ARBA" id="ARBA00023163"/>
    </source>
</evidence>
<dbReference type="GO" id="GO:0000981">
    <property type="term" value="F:DNA-binding transcription factor activity, RNA polymerase II-specific"/>
    <property type="evidence" value="ECO:0007669"/>
    <property type="project" value="TreeGrafter"/>
</dbReference>
<feature type="compositionally biased region" description="Acidic residues" evidence="9">
    <location>
        <begin position="671"/>
        <end position="681"/>
    </location>
</feature>
<dbReference type="PANTHER" id="PTHR10071:SF281">
    <property type="entry name" value="BOX A-BINDING FACTOR-RELATED"/>
    <property type="match status" value="1"/>
</dbReference>
<feature type="compositionally biased region" description="Polar residues" evidence="9">
    <location>
        <begin position="148"/>
        <end position="159"/>
    </location>
</feature>
<feature type="region of interest" description="Disordered" evidence="9">
    <location>
        <begin position="744"/>
        <end position="766"/>
    </location>
</feature>
<dbReference type="InterPro" id="IPR039355">
    <property type="entry name" value="Transcription_factor_GATA"/>
</dbReference>
<keyword evidence="12" id="KW-1185">Reference proteome</keyword>
<keyword evidence="2" id="KW-0479">Metal-binding</keyword>
<feature type="region of interest" description="Disordered" evidence="9">
    <location>
        <begin position="275"/>
        <end position="382"/>
    </location>
</feature>